<dbReference type="SUPFAM" id="SSF55347">
    <property type="entry name" value="Glyceraldehyde-3-phosphate dehydrogenase-like, C-terminal domain"/>
    <property type="match status" value="1"/>
</dbReference>
<evidence type="ECO:0000259" key="1">
    <source>
        <dbReference type="Pfam" id="PF01408"/>
    </source>
</evidence>
<gene>
    <name evidence="3" type="ORF">BJY01DRAFT_254227</name>
</gene>
<dbReference type="InterPro" id="IPR051317">
    <property type="entry name" value="Gfo/Idh/MocA_oxidoreduct"/>
</dbReference>
<dbReference type="Gene3D" id="3.30.360.10">
    <property type="entry name" value="Dihydrodipicolinate Reductase, domain 2"/>
    <property type="match status" value="1"/>
</dbReference>
<comment type="caution">
    <text evidence="3">The sequence shown here is derived from an EMBL/GenBank/DDBJ whole genome shotgun (WGS) entry which is preliminary data.</text>
</comment>
<dbReference type="InterPro" id="IPR000683">
    <property type="entry name" value="Gfo/Idh/MocA-like_OxRdtase_N"/>
</dbReference>
<dbReference type="PANTHER" id="PTHR43708:SF1">
    <property type="entry name" value="GALACTOSE_LACTOSE METABOLISM REGULATORY PROTEIN GAL80"/>
    <property type="match status" value="1"/>
</dbReference>
<dbReference type="EMBL" id="JBFXLU010000281">
    <property type="protein sequence ID" value="KAL2831606.1"/>
    <property type="molecule type" value="Genomic_DNA"/>
</dbReference>
<dbReference type="InterPro" id="IPR055080">
    <property type="entry name" value="Gal80p-like_C"/>
</dbReference>
<feature type="domain" description="Gfo/Idh/MocA-like oxidoreductase N-terminal" evidence="1">
    <location>
        <begin position="2"/>
        <end position="130"/>
    </location>
</feature>
<evidence type="ECO:0000313" key="4">
    <source>
        <dbReference type="Proteomes" id="UP001610446"/>
    </source>
</evidence>
<evidence type="ECO:0000259" key="2">
    <source>
        <dbReference type="Pfam" id="PF22685"/>
    </source>
</evidence>
<proteinExistence type="predicted"/>
<evidence type="ECO:0000313" key="3">
    <source>
        <dbReference type="EMBL" id="KAL2831606.1"/>
    </source>
</evidence>
<dbReference type="Pfam" id="PF22685">
    <property type="entry name" value="Gal80p_C-like"/>
    <property type="match status" value="1"/>
</dbReference>
<organism evidence="3 4">
    <name type="scientific">Aspergillus pseudoustus</name>
    <dbReference type="NCBI Taxonomy" id="1810923"/>
    <lineage>
        <taxon>Eukaryota</taxon>
        <taxon>Fungi</taxon>
        <taxon>Dikarya</taxon>
        <taxon>Ascomycota</taxon>
        <taxon>Pezizomycotina</taxon>
        <taxon>Eurotiomycetes</taxon>
        <taxon>Eurotiomycetidae</taxon>
        <taxon>Eurotiales</taxon>
        <taxon>Aspergillaceae</taxon>
        <taxon>Aspergillus</taxon>
        <taxon>Aspergillus subgen. Nidulantes</taxon>
    </lineage>
</organism>
<feature type="domain" description="Gal80p-like C-terminal" evidence="2">
    <location>
        <begin position="137"/>
        <end position="277"/>
    </location>
</feature>
<accession>A0ABR4IV33</accession>
<sequence length="367" mass="39587">MINVGIIGLSASDAAWVSRSHALALQKAPLSSAYKLHAVATSTRETAAASAERWGIAPTKAYTASSELASDPDVDLVVVGVKLPLHYQLTLPLLEAGKDVFAEWPLATNLEQVAKLQSAARRGGGRAIVGLQARASPVILKAKEIIDSGTLGKIVATTVVGWDNSLLYLPPRFDYEHDARNRADISTITSGHVLDALCFLLGEFESLSSSINTFFPRISTPHHEDEVHRDAPDSILVQGILQSGAMASFSMVLTPPGTPSSFTWTIAGEKGALKFESNNINIQIIPPKLYVYGLSDRNSPNNRASEWKEVSVPEPLYFGQVGELYEAFANGEKVPGTLTDFDGAALRHRMLEACLRSSQTGTRQSYI</sequence>
<reference evidence="3 4" key="1">
    <citation type="submission" date="2024-07" db="EMBL/GenBank/DDBJ databases">
        <title>Section-level genome sequencing and comparative genomics of Aspergillus sections Usti and Cavernicolus.</title>
        <authorList>
            <consortium name="Lawrence Berkeley National Laboratory"/>
            <person name="Nybo J.L."/>
            <person name="Vesth T.C."/>
            <person name="Theobald S."/>
            <person name="Frisvad J.C."/>
            <person name="Larsen T.O."/>
            <person name="Kjaerboelling I."/>
            <person name="Rothschild-Mancinelli K."/>
            <person name="Lyhne E.K."/>
            <person name="Kogle M.E."/>
            <person name="Barry K."/>
            <person name="Clum A."/>
            <person name="Na H."/>
            <person name="Ledsgaard L."/>
            <person name="Lin J."/>
            <person name="Lipzen A."/>
            <person name="Kuo A."/>
            <person name="Riley R."/>
            <person name="Mondo S."/>
            <person name="Labutti K."/>
            <person name="Haridas S."/>
            <person name="Pangalinan J."/>
            <person name="Salamov A.A."/>
            <person name="Simmons B.A."/>
            <person name="Magnuson J.K."/>
            <person name="Chen J."/>
            <person name="Drula E."/>
            <person name="Henrissat B."/>
            <person name="Wiebenga A."/>
            <person name="Lubbers R.J."/>
            <person name="Gomes A.C."/>
            <person name="Makela M.R."/>
            <person name="Stajich J."/>
            <person name="Grigoriev I.V."/>
            <person name="Mortensen U.H."/>
            <person name="De Vries R.P."/>
            <person name="Baker S.E."/>
            <person name="Andersen M.R."/>
        </authorList>
    </citation>
    <scope>NUCLEOTIDE SEQUENCE [LARGE SCALE GENOMIC DNA]</scope>
    <source>
        <strain evidence="3 4">CBS 123904</strain>
    </source>
</reference>
<dbReference type="PANTHER" id="PTHR43708">
    <property type="entry name" value="CONSERVED EXPRESSED OXIDOREDUCTASE (EUROFUNG)"/>
    <property type="match status" value="1"/>
</dbReference>
<dbReference type="InterPro" id="IPR036291">
    <property type="entry name" value="NAD(P)-bd_dom_sf"/>
</dbReference>
<dbReference type="Proteomes" id="UP001610446">
    <property type="component" value="Unassembled WGS sequence"/>
</dbReference>
<protein>
    <recommendedName>
        <fullName evidence="5">Gfo/Idh/MocA-like oxidoreductase N-terminal domain-containing protein</fullName>
    </recommendedName>
</protein>
<evidence type="ECO:0008006" key="5">
    <source>
        <dbReference type="Google" id="ProtNLM"/>
    </source>
</evidence>
<dbReference type="Gene3D" id="3.40.50.720">
    <property type="entry name" value="NAD(P)-binding Rossmann-like Domain"/>
    <property type="match status" value="1"/>
</dbReference>
<keyword evidence="4" id="KW-1185">Reference proteome</keyword>
<dbReference type="SUPFAM" id="SSF51735">
    <property type="entry name" value="NAD(P)-binding Rossmann-fold domains"/>
    <property type="match status" value="1"/>
</dbReference>
<name>A0ABR4IV33_9EURO</name>
<dbReference type="Pfam" id="PF01408">
    <property type="entry name" value="GFO_IDH_MocA"/>
    <property type="match status" value="1"/>
</dbReference>